<dbReference type="InterPro" id="IPR037914">
    <property type="entry name" value="SpoVT-AbrB_sf"/>
</dbReference>
<dbReference type="EMBL" id="JACIEV010000007">
    <property type="protein sequence ID" value="MBB4154746.1"/>
    <property type="molecule type" value="Genomic_DNA"/>
</dbReference>
<comment type="caution">
    <text evidence="2">The sequence shown here is derived from an EMBL/GenBank/DDBJ whole genome shotgun (WGS) entry which is preliminary data.</text>
</comment>
<organism evidence="2 3">
    <name type="scientific">Sphingomonas jinjuensis</name>
    <dbReference type="NCBI Taxonomy" id="535907"/>
    <lineage>
        <taxon>Bacteria</taxon>
        <taxon>Pseudomonadati</taxon>
        <taxon>Pseudomonadota</taxon>
        <taxon>Alphaproteobacteria</taxon>
        <taxon>Sphingomonadales</taxon>
        <taxon>Sphingomonadaceae</taxon>
        <taxon>Sphingomonas</taxon>
    </lineage>
</organism>
<gene>
    <name evidence="2" type="ORF">GGQ80_002662</name>
</gene>
<dbReference type="Proteomes" id="UP000529795">
    <property type="component" value="Unassembled WGS sequence"/>
</dbReference>
<dbReference type="SUPFAM" id="SSF89447">
    <property type="entry name" value="AbrB/MazE/MraZ-like"/>
    <property type="match status" value="1"/>
</dbReference>
<protein>
    <submittedName>
        <fullName evidence="2">Antitoxin VapB</fullName>
    </submittedName>
</protein>
<keyword evidence="3" id="KW-1185">Reference proteome</keyword>
<dbReference type="GO" id="GO:0003677">
    <property type="term" value="F:DNA binding"/>
    <property type="evidence" value="ECO:0007669"/>
    <property type="project" value="InterPro"/>
</dbReference>
<evidence type="ECO:0000313" key="3">
    <source>
        <dbReference type="Proteomes" id="UP000529795"/>
    </source>
</evidence>
<accession>A0A840FEV1</accession>
<evidence type="ECO:0000313" key="2">
    <source>
        <dbReference type="EMBL" id="MBB4154746.1"/>
    </source>
</evidence>
<dbReference type="RefSeq" id="WP_183985554.1">
    <property type="nucleotide sequence ID" value="NZ_JACIEV010000007.1"/>
</dbReference>
<dbReference type="AlphaFoldDB" id="A0A840FEV1"/>
<proteinExistence type="predicted"/>
<name>A0A840FEV1_9SPHN</name>
<dbReference type="Gene3D" id="2.10.260.10">
    <property type="match status" value="1"/>
</dbReference>
<reference evidence="2 3" key="1">
    <citation type="submission" date="2020-08" db="EMBL/GenBank/DDBJ databases">
        <title>Genomic Encyclopedia of Type Strains, Phase IV (KMG-IV): sequencing the most valuable type-strain genomes for metagenomic binning, comparative biology and taxonomic classification.</title>
        <authorList>
            <person name="Goeker M."/>
        </authorList>
    </citation>
    <scope>NUCLEOTIDE SEQUENCE [LARGE SCALE GENOMIC DNA]</scope>
    <source>
        <strain evidence="2 3">YC6723</strain>
    </source>
</reference>
<dbReference type="Pfam" id="PF04014">
    <property type="entry name" value="MazE_antitoxin"/>
    <property type="match status" value="1"/>
</dbReference>
<feature type="domain" description="SpoVT-AbrB" evidence="1">
    <location>
        <begin position="9"/>
        <end position="50"/>
    </location>
</feature>
<dbReference type="SMART" id="SM00966">
    <property type="entry name" value="SpoVT_AbrB"/>
    <property type="match status" value="1"/>
</dbReference>
<sequence length="88" mass="9831">MGIIESRTFKSGNSVAVRLPKELGFAAGTAVTIEKIGNKLEIKPAIDPEDERQRVAAMIERIETIWANAPYHEIEAREQIEFPDRPGL</sequence>
<dbReference type="InterPro" id="IPR007159">
    <property type="entry name" value="SpoVT-AbrB_dom"/>
</dbReference>
<evidence type="ECO:0000259" key="1">
    <source>
        <dbReference type="SMART" id="SM00966"/>
    </source>
</evidence>